<dbReference type="EMBL" id="GBXM01050780">
    <property type="protein sequence ID" value="JAH57797.1"/>
    <property type="molecule type" value="Transcribed_RNA"/>
</dbReference>
<reference evidence="1" key="1">
    <citation type="submission" date="2014-11" db="EMBL/GenBank/DDBJ databases">
        <authorList>
            <person name="Amaro Gonzalez C."/>
        </authorList>
    </citation>
    <scope>NUCLEOTIDE SEQUENCE</scope>
</reference>
<sequence length="41" mass="4760">MAYATCIRECTCQEHVMKPIAALVQYVVSKRVYNIWPNCII</sequence>
<organism evidence="1">
    <name type="scientific">Anguilla anguilla</name>
    <name type="common">European freshwater eel</name>
    <name type="synonym">Muraena anguilla</name>
    <dbReference type="NCBI Taxonomy" id="7936"/>
    <lineage>
        <taxon>Eukaryota</taxon>
        <taxon>Metazoa</taxon>
        <taxon>Chordata</taxon>
        <taxon>Craniata</taxon>
        <taxon>Vertebrata</taxon>
        <taxon>Euteleostomi</taxon>
        <taxon>Actinopterygii</taxon>
        <taxon>Neopterygii</taxon>
        <taxon>Teleostei</taxon>
        <taxon>Anguilliformes</taxon>
        <taxon>Anguillidae</taxon>
        <taxon>Anguilla</taxon>
    </lineage>
</organism>
<dbReference type="AlphaFoldDB" id="A0A0E9TWG7"/>
<protein>
    <submittedName>
        <fullName evidence="1">Uncharacterized protein</fullName>
    </submittedName>
</protein>
<name>A0A0E9TWG7_ANGAN</name>
<proteinExistence type="predicted"/>
<accession>A0A0E9TWG7</accession>
<reference evidence="1" key="2">
    <citation type="journal article" date="2015" name="Fish Shellfish Immunol.">
        <title>Early steps in the European eel (Anguilla anguilla)-Vibrio vulnificus interaction in the gills: Role of the RtxA13 toxin.</title>
        <authorList>
            <person name="Callol A."/>
            <person name="Pajuelo D."/>
            <person name="Ebbesson L."/>
            <person name="Teles M."/>
            <person name="MacKenzie S."/>
            <person name="Amaro C."/>
        </authorList>
    </citation>
    <scope>NUCLEOTIDE SEQUENCE</scope>
</reference>
<evidence type="ECO:0000313" key="1">
    <source>
        <dbReference type="EMBL" id="JAH57797.1"/>
    </source>
</evidence>